<protein>
    <submittedName>
        <fullName evidence="2">Pleiotropic drug resistance protein 2-like</fullName>
    </submittedName>
</protein>
<feature type="non-terminal residue" evidence="2">
    <location>
        <position position="160"/>
    </location>
</feature>
<feature type="domain" description="Pleiotropic ABC efflux transporter N-terminal" evidence="1">
    <location>
        <begin position="104"/>
        <end position="154"/>
    </location>
</feature>
<name>A0A2K3LRL5_TRIPR</name>
<dbReference type="Proteomes" id="UP000236291">
    <property type="component" value="Unassembled WGS sequence"/>
</dbReference>
<gene>
    <name evidence="2" type="ORF">L195_g037200</name>
</gene>
<organism evidence="2 3">
    <name type="scientific">Trifolium pratense</name>
    <name type="common">Red clover</name>
    <dbReference type="NCBI Taxonomy" id="57577"/>
    <lineage>
        <taxon>Eukaryota</taxon>
        <taxon>Viridiplantae</taxon>
        <taxon>Streptophyta</taxon>
        <taxon>Embryophyta</taxon>
        <taxon>Tracheophyta</taxon>
        <taxon>Spermatophyta</taxon>
        <taxon>Magnoliopsida</taxon>
        <taxon>eudicotyledons</taxon>
        <taxon>Gunneridae</taxon>
        <taxon>Pentapetalae</taxon>
        <taxon>rosids</taxon>
        <taxon>fabids</taxon>
        <taxon>Fabales</taxon>
        <taxon>Fabaceae</taxon>
        <taxon>Papilionoideae</taxon>
        <taxon>50 kb inversion clade</taxon>
        <taxon>NPAAA clade</taxon>
        <taxon>Hologalegina</taxon>
        <taxon>IRL clade</taxon>
        <taxon>Trifolieae</taxon>
        <taxon>Trifolium</taxon>
    </lineage>
</organism>
<dbReference type="EMBL" id="ASHM01039401">
    <property type="protein sequence ID" value="PNX81184.1"/>
    <property type="molecule type" value="Genomic_DNA"/>
</dbReference>
<reference evidence="2 3" key="1">
    <citation type="journal article" date="2014" name="Am. J. Bot.">
        <title>Genome assembly and annotation for red clover (Trifolium pratense; Fabaceae).</title>
        <authorList>
            <person name="Istvanek J."/>
            <person name="Jaros M."/>
            <person name="Krenek A."/>
            <person name="Repkova J."/>
        </authorList>
    </citation>
    <scope>NUCLEOTIDE SEQUENCE [LARGE SCALE GENOMIC DNA]</scope>
    <source>
        <strain evidence="3">cv. Tatra</strain>
        <tissue evidence="2">Young leaves</tissue>
    </source>
</reference>
<evidence type="ECO:0000259" key="1">
    <source>
        <dbReference type="Pfam" id="PF14510"/>
    </source>
</evidence>
<reference evidence="2 3" key="2">
    <citation type="journal article" date="2017" name="Front. Plant Sci.">
        <title>Gene Classification and Mining of Molecular Markers Useful in Red Clover (Trifolium pratense) Breeding.</title>
        <authorList>
            <person name="Istvanek J."/>
            <person name="Dluhosova J."/>
            <person name="Dluhos P."/>
            <person name="Patkova L."/>
            <person name="Nedelnik J."/>
            <person name="Repkova J."/>
        </authorList>
    </citation>
    <scope>NUCLEOTIDE SEQUENCE [LARGE SCALE GENOMIC DNA]</scope>
    <source>
        <strain evidence="3">cv. Tatra</strain>
        <tissue evidence="2">Young leaves</tissue>
    </source>
</reference>
<evidence type="ECO:0000313" key="2">
    <source>
        <dbReference type="EMBL" id="PNX81184.1"/>
    </source>
</evidence>
<proteinExistence type="predicted"/>
<evidence type="ECO:0000313" key="3">
    <source>
        <dbReference type="Proteomes" id="UP000236291"/>
    </source>
</evidence>
<dbReference type="STRING" id="57577.A0A2K3LRL5"/>
<dbReference type="AlphaFoldDB" id="A0A2K3LRL5"/>
<accession>A0A2K3LRL5</accession>
<dbReference type="InterPro" id="IPR029481">
    <property type="entry name" value="ABC_trans_N"/>
</dbReference>
<comment type="caution">
    <text evidence="2">The sequence shown here is derived from an EMBL/GenBank/DDBJ whole genome shotgun (WGS) entry which is preliminary data.</text>
</comment>
<dbReference type="Pfam" id="PF14510">
    <property type="entry name" value="ABC_trans_N"/>
    <property type="match status" value="1"/>
</dbReference>
<dbReference type="PANTHER" id="PTHR48040:SF60">
    <property type="entry name" value="ABC TRANSPORTER DOMAIN-CONTAINING PROTEIN"/>
    <property type="match status" value="1"/>
</dbReference>
<sequence length="160" mass="18594">MTSTFSWNMSIRQQRQHRSWPSTSFMPLGEPHVFNTRDGDTQEKNEEDLIWAAIERLPTFDRIRKGLLNQMLDNGKIVHCPIDFTNLGLEDRRLLLESMLKCVEEDNERFLLGLRDRINRVGIEVPKIEVRYENISVDGDVHVGSRSLPTLLNVTLNAFE</sequence>
<dbReference type="PANTHER" id="PTHR48040">
    <property type="entry name" value="PLEIOTROPIC DRUG RESISTANCE PROTEIN 1-LIKE ISOFORM X1"/>
    <property type="match status" value="1"/>
</dbReference>